<evidence type="ECO:0000313" key="3">
    <source>
        <dbReference type="Proteomes" id="UP001176941"/>
    </source>
</evidence>
<evidence type="ECO:0000313" key="2">
    <source>
        <dbReference type="EMBL" id="CAI9151562.1"/>
    </source>
</evidence>
<dbReference type="EMBL" id="OX459937">
    <property type="protein sequence ID" value="CAI9151562.1"/>
    <property type="molecule type" value="Genomic_DNA"/>
</dbReference>
<accession>A0ABN8XQD7</accession>
<gene>
    <name evidence="2" type="ORF">MRATA1EN1_LOCUS524</name>
</gene>
<dbReference type="Proteomes" id="UP001176941">
    <property type="component" value="Chromosome 1"/>
</dbReference>
<reference evidence="2" key="1">
    <citation type="submission" date="2023-04" db="EMBL/GenBank/DDBJ databases">
        <authorList>
            <consortium name="ELIXIR-Norway"/>
        </authorList>
    </citation>
    <scope>NUCLEOTIDE SEQUENCE [LARGE SCALE GENOMIC DNA]</scope>
</reference>
<proteinExistence type="predicted"/>
<protein>
    <submittedName>
        <fullName evidence="2">Uncharacterized protein</fullName>
    </submittedName>
</protein>
<sequence>MKAEKRTERTTTEPIGRSASLGPSSAQARGISGALHVQRVGSQARQGRSAGPLPSECPTSGFPNFRLPHGFLPFS</sequence>
<name>A0ABN8XQD7_RANTA</name>
<organism evidence="2 3">
    <name type="scientific">Rangifer tarandus platyrhynchus</name>
    <name type="common">Svalbard reindeer</name>
    <dbReference type="NCBI Taxonomy" id="3082113"/>
    <lineage>
        <taxon>Eukaryota</taxon>
        <taxon>Metazoa</taxon>
        <taxon>Chordata</taxon>
        <taxon>Craniata</taxon>
        <taxon>Vertebrata</taxon>
        <taxon>Euteleostomi</taxon>
        <taxon>Mammalia</taxon>
        <taxon>Eutheria</taxon>
        <taxon>Laurasiatheria</taxon>
        <taxon>Artiodactyla</taxon>
        <taxon>Ruminantia</taxon>
        <taxon>Pecora</taxon>
        <taxon>Cervidae</taxon>
        <taxon>Odocoileinae</taxon>
        <taxon>Rangifer</taxon>
    </lineage>
</organism>
<feature type="region of interest" description="Disordered" evidence="1">
    <location>
        <begin position="1"/>
        <end position="75"/>
    </location>
</feature>
<evidence type="ECO:0000256" key="1">
    <source>
        <dbReference type="SAM" id="MobiDB-lite"/>
    </source>
</evidence>
<feature type="compositionally biased region" description="Basic and acidic residues" evidence="1">
    <location>
        <begin position="1"/>
        <end position="11"/>
    </location>
</feature>
<keyword evidence="3" id="KW-1185">Reference proteome</keyword>